<accession>A0ABU4DJQ9</accession>
<organism evidence="1 2">
    <name type="scientific">Gordonia amicalis</name>
    <dbReference type="NCBI Taxonomy" id="89053"/>
    <lineage>
        <taxon>Bacteria</taxon>
        <taxon>Bacillati</taxon>
        <taxon>Actinomycetota</taxon>
        <taxon>Actinomycetes</taxon>
        <taxon>Mycobacteriales</taxon>
        <taxon>Gordoniaceae</taxon>
        <taxon>Gordonia</taxon>
    </lineage>
</organism>
<evidence type="ECO:0000313" key="1">
    <source>
        <dbReference type="EMBL" id="MDV6309963.1"/>
    </source>
</evidence>
<comment type="caution">
    <text evidence="1">The sequence shown here is derived from an EMBL/GenBank/DDBJ whole genome shotgun (WGS) entry which is preliminary data.</text>
</comment>
<proteinExistence type="predicted"/>
<dbReference type="Proteomes" id="UP001185779">
    <property type="component" value="Unassembled WGS sequence"/>
</dbReference>
<protein>
    <submittedName>
        <fullName evidence="1">Uncharacterized protein</fullName>
    </submittedName>
</protein>
<gene>
    <name evidence="1" type="ORF">R3P94_22090</name>
</gene>
<reference evidence="1 2" key="1">
    <citation type="submission" date="2023-10" db="EMBL/GenBank/DDBJ databases">
        <title>Development of a sustainable strategy for remediation of hydrocarbon-contaminated territories based on the waste exchange concept.</title>
        <authorList>
            <person name="Krivoruchko A."/>
        </authorList>
    </citation>
    <scope>NUCLEOTIDE SEQUENCE [LARGE SCALE GENOMIC DNA]</scope>
    <source>
        <strain evidence="1 2">IEGM 1266</strain>
    </source>
</reference>
<name>A0ABU4DJQ9_9ACTN</name>
<keyword evidence="2" id="KW-1185">Reference proteome</keyword>
<evidence type="ECO:0000313" key="2">
    <source>
        <dbReference type="Proteomes" id="UP001185779"/>
    </source>
</evidence>
<sequence>MCEHEVWPEVVRVHSANPVGVEWLTGMVDRYRP</sequence>
<dbReference type="RefSeq" id="WP_317505661.1">
    <property type="nucleotide sequence ID" value="NZ_JAWLKI010000039.1"/>
</dbReference>
<dbReference type="EMBL" id="JAWLKI010000039">
    <property type="protein sequence ID" value="MDV6309963.1"/>
    <property type="molecule type" value="Genomic_DNA"/>
</dbReference>